<dbReference type="RefSeq" id="WP_346187025.1">
    <property type="nucleotide sequence ID" value="NZ_BAABRL010000001.1"/>
</dbReference>
<gene>
    <name evidence="1" type="ORF">Rhal01_00124</name>
</gene>
<reference evidence="1 2" key="1">
    <citation type="submission" date="2024-02" db="EMBL/GenBank/DDBJ databases">
        <title>Rubritalea halochordaticola NBRC 107102.</title>
        <authorList>
            <person name="Ichikawa N."/>
            <person name="Katano-Makiyama Y."/>
            <person name="Hidaka K."/>
        </authorList>
    </citation>
    <scope>NUCLEOTIDE SEQUENCE [LARGE SCALE GENOMIC DNA]</scope>
    <source>
        <strain evidence="1 2">NBRC 107102</strain>
    </source>
</reference>
<comment type="caution">
    <text evidence="1">The sequence shown here is derived from an EMBL/GenBank/DDBJ whole genome shotgun (WGS) entry which is preliminary data.</text>
</comment>
<accession>A0ABP9UW82</accession>
<dbReference type="EMBL" id="BAABRL010000001">
    <property type="protein sequence ID" value="GAA5493970.1"/>
    <property type="molecule type" value="Genomic_DNA"/>
</dbReference>
<evidence type="ECO:0000313" key="2">
    <source>
        <dbReference type="Proteomes" id="UP001424741"/>
    </source>
</evidence>
<keyword evidence="2" id="KW-1185">Reference proteome</keyword>
<organism evidence="1 2">
    <name type="scientific">Rubritalea halochordaticola</name>
    <dbReference type="NCBI Taxonomy" id="714537"/>
    <lineage>
        <taxon>Bacteria</taxon>
        <taxon>Pseudomonadati</taxon>
        <taxon>Verrucomicrobiota</taxon>
        <taxon>Verrucomicrobiia</taxon>
        <taxon>Verrucomicrobiales</taxon>
        <taxon>Rubritaleaceae</taxon>
        <taxon>Rubritalea</taxon>
    </lineage>
</organism>
<sequence length="226" mass="25171">MHPYLTISTVLTLSFAEAYGTVDAVPLTYNKNIWSLSTEDIAKKFPVYKWQQDGNDYLSSSAEDLEFMGMSIQGLSVHSAPNGTQSIELLIYSPEHNGAISNTKFSHATQVWKQLLDKNTKKVGRRMPSISSEGITDKRTAWEFDDSVAVLSAQVGDSPKQLKLTLLSKSAGTAYLQKETEQKVAGDSAVLKELKGKTSILQGRRYKKQDIEGDPEYFLLYFSASW</sequence>
<evidence type="ECO:0000313" key="1">
    <source>
        <dbReference type="EMBL" id="GAA5493970.1"/>
    </source>
</evidence>
<protein>
    <submittedName>
        <fullName evidence="1">Uncharacterized protein</fullName>
    </submittedName>
</protein>
<dbReference type="Proteomes" id="UP001424741">
    <property type="component" value="Unassembled WGS sequence"/>
</dbReference>
<proteinExistence type="predicted"/>
<name>A0ABP9UW82_9BACT</name>